<dbReference type="RefSeq" id="WP_173084917.1">
    <property type="nucleotide sequence ID" value="NZ_BLTE01000011.1"/>
</dbReference>
<evidence type="ECO:0000313" key="1">
    <source>
        <dbReference type="EMBL" id="GFK94647.1"/>
    </source>
</evidence>
<dbReference type="Proteomes" id="UP000494245">
    <property type="component" value="Unassembled WGS sequence"/>
</dbReference>
<reference evidence="1 2" key="2">
    <citation type="submission" date="2020-05" db="EMBL/GenBank/DDBJ databases">
        <title>Draft genome sequence of Desulfovibrio sp. strainFSS-1.</title>
        <authorList>
            <person name="Shimoshige H."/>
            <person name="Kobayashi H."/>
            <person name="Maekawa T."/>
        </authorList>
    </citation>
    <scope>NUCLEOTIDE SEQUENCE [LARGE SCALE GENOMIC DNA]</scope>
    <source>
        <strain evidence="1 2">SIID29052-01</strain>
    </source>
</reference>
<dbReference type="EMBL" id="BLTE01000011">
    <property type="protein sequence ID" value="GFK94647.1"/>
    <property type="molecule type" value="Genomic_DNA"/>
</dbReference>
<keyword evidence="2" id="KW-1185">Reference proteome</keyword>
<organism evidence="1 2">
    <name type="scientific">Fundidesulfovibrio magnetotacticus</name>
    <dbReference type="NCBI Taxonomy" id="2730080"/>
    <lineage>
        <taxon>Bacteria</taxon>
        <taxon>Pseudomonadati</taxon>
        <taxon>Thermodesulfobacteriota</taxon>
        <taxon>Desulfovibrionia</taxon>
        <taxon>Desulfovibrionales</taxon>
        <taxon>Desulfovibrionaceae</taxon>
        <taxon>Fundidesulfovibrio</taxon>
    </lineage>
</organism>
<reference evidence="1 2" key="1">
    <citation type="submission" date="2020-04" db="EMBL/GenBank/DDBJ databases">
        <authorList>
            <consortium name="Desulfovibrio sp. FSS-1 genome sequencing consortium"/>
            <person name="Shimoshige H."/>
            <person name="Kobayashi H."/>
            <person name="Maekawa T."/>
        </authorList>
    </citation>
    <scope>NUCLEOTIDE SEQUENCE [LARGE SCALE GENOMIC DNA]</scope>
    <source>
        <strain evidence="1 2">SIID29052-01</strain>
    </source>
</reference>
<protein>
    <submittedName>
        <fullName evidence="1">Uncharacterized protein</fullName>
    </submittedName>
</protein>
<name>A0A6V8LYB9_9BACT</name>
<comment type="caution">
    <text evidence="1">The sequence shown here is derived from an EMBL/GenBank/DDBJ whole genome shotgun (WGS) entry which is preliminary data.</text>
</comment>
<dbReference type="AlphaFoldDB" id="A0A6V8LYB9"/>
<proteinExistence type="predicted"/>
<evidence type="ECO:0000313" key="2">
    <source>
        <dbReference type="Proteomes" id="UP000494245"/>
    </source>
</evidence>
<accession>A0A6V8LYB9</accession>
<gene>
    <name evidence="1" type="ORF">NNJEOMEG_02494</name>
</gene>
<sequence length="111" mass="13021">MFSWIVKRFKNLVSLRRQARDTAPAAFLDLSREMRELAEIAARVWPEEPAFQERVRGIREEMDQLDQLTAKPEFRMLPLKKRLELRESLIHSKTQLMDTVSTAPSPTSRPQ</sequence>